<reference evidence="1 2" key="1">
    <citation type="journal article" date="2014" name="Genome Biol. Evol.">
        <title>The genome of the myxosporean Thelohanellus kitauei shows adaptations to nutrient acquisition within its fish host.</title>
        <authorList>
            <person name="Yang Y."/>
            <person name="Xiong J."/>
            <person name="Zhou Z."/>
            <person name="Huo F."/>
            <person name="Miao W."/>
            <person name="Ran C."/>
            <person name="Liu Y."/>
            <person name="Zhang J."/>
            <person name="Feng J."/>
            <person name="Wang M."/>
            <person name="Wang M."/>
            <person name="Wang L."/>
            <person name="Yao B."/>
        </authorList>
    </citation>
    <scope>NUCLEOTIDE SEQUENCE [LARGE SCALE GENOMIC DNA]</scope>
    <source>
        <strain evidence="1">Wuqing</strain>
    </source>
</reference>
<organism evidence="1 2">
    <name type="scientific">Thelohanellus kitauei</name>
    <name type="common">Myxosporean</name>
    <dbReference type="NCBI Taxonomy" id="669202"/>
    <lineage>
        <taxon>Eukaryota</taxon>
        <taxon>Metazoa</taxon>
        <taxon>Cnidaria</taxon>
        <taxon>Myxozoa</taxon>
        <taxon>Myxosporea</taxon>
        <taxon>Bivalvulida</taxon>
        <taxon>Platysporina</taxon>
        <taxon>Myxobolidae</taxon>
        <taxon>Thelohanellus</taxon>
    </lineage>
</organism>
<name>A0A0C2N6H5_THEKT</name>
<sequence>MSDRVQAQNVVDNLIRPQSTVIIQRYIHMPGVGRYEISLKENFEGAYFVIRDQNGSEPRIRICVHVCELDEFLNELCYAWMLFKDFDNWSISDRMGTDFDRVSYAIMDGGNGRRYSFETFVEEFVPYLRFSYMYKGRNDSLHFDARYLQEIITFIENSAKDYLNLMADEDNYDSSYFSFDISRYYFYIRDSQLNSHTPEPILSWDDNDYGSVDEESDENPKGEVVITLWVKVPIVNTELFRWYCLEKVESDRDFLIITEWIMDRVNSTIHLPIYTAEDSQYARQYCENLFDEVHSDRSEYDGHN</sequence>
<comment type="caution">
    <text evidence="1">The sequence shown here is derived from an EMBL/GenBank/DDBJ whole genome shotgun (WGS) entry which is preliminary data.</text>
</comment>
<protein>
    <submittedName>
        <fullName evidence="1">Uncharacterized protein</fullName>
    </submittedName>
</protein>
<dbReference type="EMBL" id="JWZT01000007">
    <property type="protein sequence ID" value="KII75221.1"/>
    <property type="molecule type" value="Genomic_DNA"/>
</dbReference>
<evidence type="ECO:0000313" key="1">
    <source>
        <dbReference type="EMBL" id="KII75221.1"/>
    </source>
</evidence>
<accession>A0A0C2N6H5</accession>
<proteinExistence type="predicted"/>
<keyword evidence="2" id="KW-1185">Reference proteome</keyword>
<gene>
    <name evidence="1" type="ORF">RF11_11845</name>
</gene>
<evidence type="ECO:0000313" key="2">
    <source>
        <dbReference type="Proteomes" id="UP000031668"/>
    </source>
</evidence>
<dbReference type="Proteomes" id="UP000031668">
    <property type="component" value="Unassembled WGS sequence"/>
</dbReference>
<dbReference type="AlphaFoldDB" id="A0A0C2N6H5"/>